<dbReference type="EMBL" id="JAVRIF010000003">
    <property type="protein sequence ID" value="MDT0603391.1"/>
    <property type="molecule type" value="Genomic_DNA"/>
</dbReference>
<keyword evidence="1" id="KW-0732">Signal</keyword>
<reference evidence="2 3" key="1">
    <citation type="submission" date="2023-09" db="EMBL/GenBank/DDBJ databases">
        <authorList>
            <person name="Rey-Velasco X."/>
        </authorList>
    </citation>
    <scope>NUCLEOTIDE SEQUENCE [LARGE SCALE GENOMIC DNA]</scope>
    <source>
        <strain evidence="2 3">W431</strain>
    </source>
</reference>
<accession>A0ABU3A344</accession>
<protein>
    <recommendedName>
        <fullName evidence="4">DUF4426 domain-containing protein</fullName>
    </recommendedName>
</protein>
<name>A0ABU3A344_9GAMM</name>
<evidence type="ECO:0000313" key="2">
    <source>
        <dbReference type="EMBL" id="MDT0603391.1"/>
    </source>
</evidence>
<evidence type="ECO:0008006" key="4">
    <source>
        <dbReference type="Google" id="ProtNLM"/>
    </source>
</evidence>
<dbReference type="PROSITE" id="PS51257">
    <property type="entry name" value="PROKAR_LIPOPROTEIN"/>
    <property type="match status" value="1"/>
</dbReference>
<feature type="signal peptide" evidence="1">
    <location>
        <begin position="1"/>
        <end position="23"/>
    </location>
</feature>
<proteinExistence type="predicted"/>
<evidence type="ECO:0000256" key="1">
    <source>
        <dbReference type="SAM" id="SignalP"/>
    </source>
</evidence>
<dbReference type="Proteomes" id="UP001266357">
    <property type="component" value="Unassembled WGS sequence"/>
</dbReference>
<dbReference type="RefSeq" id="WP_311579474.1">
    <property type="nucleotide sequence ID" value="NZ_JAVRIF010000003.1"/>
</dbReference>
<feature type="chain" id="PRO_5046667846" description="DUF4426 domain-containing protein" evidence="1">
    <location>
        <begin position="24"/>
        <end position="138"/>
    </location>
</feature>
<keyword evidence="3" id="KW-1185">Reference proteome</keyword>
<sequence>MISLGKTLLITGVFTLACTVANATNHKITTVNEKIIQQDDLLMFVVNVENNAKKSVEIATKKIAYSHKNFILPSISSKKVTYKSCQSKKKNELYELSAIFNDKLQMFLSYIDNAKDYPIAEKKDSTDDLNINTNVRIY</sequence>
<comment type="caution">
    <text evidence="2">The sequence shown here is derived from an EMBL/GenBank/DDBJ whole genome shotgun (WGS) entry which is preliminary data.</text>
</comment>
<gene>
    <name evidence="2" type="ORF">RM573_07260</name>
</gene>
<organism evidence="2 3">
    <name type="scientific">Thalassotalea castellviae</name>
    <dbReference type="NCBI Taxonomy" id="3075612"/>
    <lineage>
        <taxon>Bacteria</taxon>
        <taxon>Pseudomonadati</taxon>
        <taxon>Pseudomonadota</taxon>
        <taxon>Gammaproteobacteria</taxon>
        <taxon>Alteromonadales</taxon>
        <taxon>Colwelliaceae</taxon>
        <taxon>Thalassotalea</taxon>
    </lineage>
</organism>
<evidence type="ECO:0000313" key="3">
    <source>
        <dbReference type="Proteomes" id="UP001266357"/>
    </source>
</evidence>